<evidence type="ECO:0000256" key="4">
    <source>
        <dbReference type="ARBA" id="ARBA00022989"/>
    </source>
</evidence>
<accession>A0A543A547</accession>
<evidence type="ECO:0000256" key="5">
    <source>
        <dbReference type="ARBA" id="ARBA00023136"/>
    </source>
</evidence>
<dbReference type="AlphaFoldDB" id="A0A543A547"/>
<keyword evidence="4 6" id="KW-1133">Transmembrane helix</keyword>
<evidence type="ECO:0000256" key="6">
    <source>
        <dbReference type="SAM" id="Phobius"/>
    </source>
</evidence>
<protein>
    <submittedName>
        <fullName evidence="8">Phage shock protein C (PspC) family protein</fullName>
    </submittedName>
</protein>
<evidence type="ECO:0000256" key="2">
    <source>
        <dbReference type="ARBA" id="ARBA00022475"/>
    </source>
</evidence>
<dbReference type="OrthoDB" id="7359894at2"/>
<sequence length="64" mass="7025">MATTTLSRPSDNKWIAGVCAGLGDRFGIDANLIRLAFVISCLLPGPQFIVYIVLWIIMPKRAGY</sequence>
<feature type="domain" description="Phage shock protein PspC N-terminal" evidence="7">
    <location>
        <begin position="5"/>
        <end position="60"/>
    </location>
</feature>
<dbReference type="GO" id="GO:0005886">
    <property type="term" value="C:plasma membrane"/>
    <property type="evidence" value="ECO:0007669"/>
    <property type="project" value="UniProtKB-SubCell"/>
</dbReference>
<feature type="transmembrane region" description="Helical" evidence="6">
    <location>
        <begin position="32"/>
        <end position="57"/>
    </location>
</feature>
<name>A0A543A547_9ACTN</name>
<gene>
    <name evidence="8" type="ORF">FB381_1603</name>
</gene>
<evidence type="ECO:0000313" key="9">
    <source>
        <dbReference type="Proteomes" id="UP000320209"/>
    </source>
</evidence>
<evidence type="ECO:0000313" key="8">
    <source>
        <dbReference type="EMBL" id="TQL67721.1"/>
    </source>
</evidence>
<dbReference type="PANTHER" id="PTHR33885">
    <property type="entry name" value="PHAGE SHOCK PROTEIN C"/>
    <property type="match status" value="1"/>
</dbReference>
<dbReference type="RefSeq" id="WP_141779787.1">
    <property type="nucleotide sequence ID" value="NZ_VFOV01000001.1"/>
</dbReference>
<keyword evidence="2" id="KW-1003">Cell membrane</keyword>
<comment type="caution">
    <text evidence="8">The sequence shown here is derived from an EMBL/GenBank/DDBJ whole genome shotgun (WGS) entry which is preliminary data.</text>
</comment>
<keyword evidence="5 6" id="KW-0472">Membrane</keyword>
<evidence type="ECO:0000259" key="7">
    <source>
        <dbReference type="Pfam" id="PF04024"/>
    </source>
</evidence>
<dbReference type="Pfam" id="PF04024">
    <property type="entry name" value="PspC"/>
    <property type="match status" value="1"/>
</dbReference>
<keyword evidence="9" id="KW-1185">Reference proteome</keyword>
<dbReference type="EMBL" id="VFOV01000001">
    <property type="protein sequence ID" value="TQL67721.1"/>
    <property type="molecule type" value="Genomic_DNA"/>
</dbReference>
<keyword evidence="3 6" id="KW-0812">Transmembrane</keyword>
<dbReference type="InterPro" id="IPR052027">
    <property type="entry name" value="PspC"/>
</dbReference>
<dbReference type="InterPro" id="IPR007168">
    <property type="entry name" value="Phageshock_PspC_N"/>
</dbReference>
<evidence type="ECO:0000256" key="1">
    <source>
        <dbReference type="ARBA" id="ARBA00004162"/>
    </source>
</evidence>
<dbReference type="PANTHER" id="PTHR33885:SF3">
    <property type="entry name" value="PHAGE SHOCK PROTEIN C"/>
    <property type="match status" value="1"/>
</dbReference>
<proteinExistence type="predicted"/>
<comment type="subcellular location">
    <subcellularLocation>
        <location evidence="1">Cell membrane</location>
        <topology evidence="1">Single-pass membrane protein</topology>
    </subcellularLocation>
</comment>
<organism evidence="8 9">
    <name type="scientific">Nocardioides albertanoniae</name>
    <dbReference type="NCBI Taxonomy" id="1175486"/>
    <lineage>
        <taxon>Bacteria</taxon>
        <taxon>Bacillati</taxon>
        <taxon>Actinomycetota</taxon>
        <taxon>Actinomycetes</taxon>
        <taxon>Propionibacteriales</taxon>
        <taxon>Nocardioidaceae</taxon>
        <taxon>Nocardioides</taxon>
    </lineage>
</organism>
<reference evidence="8 9" key="1">
    <citation type="submission" date="2019-06" db="EMBL/GenBank/DDBJ databases">
        <title>Sequencing the genomes of 1000 actinobacteria strains.</title>
        <authorList>
            <person name="Klenk H.-P."/>
        </authorList>
    </citation>
    <scope>NUCLEOTIDE SEQUENCE [LARGE SCALE GENOMIC DNA]</scope>
    <source>
        <strain evidence="8 9">DSM 25218</strain>
    </source>
</reference>
<dbReference type="Proteomes" id="UP000320209">
    <property type="component" value="Unassembled WGS sequence"/>
</dbReference>
<evidence type="ECO:0000256" key="3">
    <source>
        <dbReference type="ARBA" id="ARBA00022692"/>
    </source>
</evidence>